<dbReference type="AlphaFoldDB" id="A0A8C8YNT3"/>
<sequence>MERHMVRGPLYKHFDLERRNAKQAEARLSQRLQRLEDIFLYHVKLLSREQRQLQRDLQRLQQDIMQKKFSSYVGSGSQRRAEAVRVFSPRGRQKHRVPQANQTRASGTSMTPKTYKPKSQVPPAHPSGLRDPVRRREPPSSPNDRAAFFTGEKPQAQEKDSVNPPTSRDSKKSISVLCQHQAVSTNSIGQGPGSCPAGDSRPSQADGSRSRDASLKPGGNAERQTPPSPMEGAGSFQGEATKPTFLELFAKAKNAHYLRHRVPPESERLLSVGEIFGHGESCPPRAGGGGTAS</sequence>
<dbReference type="Proteomes" id="UP000694414">
    <property type="component" value="Unplaced"/>
</dbReference>
<reference evidence="3" key="2">
    <citation type="submission" date="2025-09" db="UniProtKB">
        <authorList>
            <consortium name="Ensembl"/>
        </authorList>
    </citation>
    <scope>IDENTIFICATION</scope>
</reference>
<keyword evidence="4" id="KW-1185">Reference proteome</keyword>
<feature type="compositionally biased region" description="Polar residues" evidence="2">
    <location>
        <begin position="99"/>
        <end position="112"/>
    </location>
</feature>
<dbReference type="GeneTree" id="ENSGT00390000014067"/>
<proteinExistence type="predicted"/>
<dbReference type="PANTHER" id="PTHR36871:SF1">
    <property type="entry name" value="COILED-COIL DOMAIN-CONTAINING PROTEIN 190"/>
    <property type="match status" value="1"/>
</dbReference>
<evidence type="ECO:0000313" key="3">
    <source>
        <dbReference type="Ensembl" id="ENSPSMP00000006664.1"/>
    </source>
</evidence>
<evidence type="ECO:0000256" key="2">
    <source>
        <dbReference type="SAM" id="MobiDB-lite"/>
    </source>
</evidence>
<evidence type="ECO:0000313" key="4">
    <source>
        <dbReference type="Proteomes" id="UP000694414"/>
    </source>
</evidence>
<dbReference type="Pfam" id="PF15768">
    <property type="entry name" value="CC190"/>
    <property type="match status" value="1"/>
</dbReference>
<feature type="coiled-coil region" evidence="1">
    <location>
        <begin position="18"/>
        <end position="63"/>
    </location>
</feature>
<organism evidence="3 4">
    <name type="scientific">Prolemur simus</name>
    <name type="common">Greater bamboo lemur</name>
    <name type="synonym">Hapalemur simus</name>
    <dbReference type="NCBI Taxonomy" id="1328070"/>
    <lineage>
        <taxon>Eukaryota</taxon>
        <taxon>Metazoa</taxon>
        <taxon>Chordata</taxon>
        <taxon>Craniata</taxon>
        <taxon>Vertebrata</taxon>
        <taxon>Euteleostomi</taxon>
        <taxon>Mammalia</taxon>
        <taxon>Eutheria</taxon>
        <taxon>Euarchontoglires</taxon>
        <taxon>Primates</taxon>
        <taxon>Strepsirrhini</taxon>
        <taxon>Lemuriformes</taxon>
        <taxon>Lemuridae</taxon>
        <taxon>Prolemur</taxon>
    </lineage>
</organism>
<reference evidence="3" key="1">
    <citation type="submission" date="2025-08" db="UniProtKB">
        <authorList>
            <consortium name="Ensembl"/>
        </authorList>
    </citation>
    <scope>IDENTIFICATION</scope>
</reference>
<dbReference type="Ensembl" id="ENSPSMT00000007868.1">
    <property type="protein sequence ID" value="ENSPSMP00000006664.1"/>
    <property type="gene ID" value="ENSPSMG00000005002.1"/>
</dbReference>
<accession>A0A8C8YNT3</accession>
<feature type="region of interest" description="Disordered" evidence="2">
    <location>
        <begin position="71"/>
        <end position="239"/>
    </location>
</feature>
<dbReference type="InterPro" id="IPR031525">
    <property type="entry name" value="CC190"/>
</dbReference>
<keyword evidence="1" id="KW-0175">Coiled coil</keyword>
<evidence type="ECO:0000256" key="1">
    <source>
        <dbReference type="SAM" id="Coils"/>
    </source>
</evidence>
<feature type="compositionally biased region" description="Polar residues" evidence="2">
    <location>
        <begin position="176"/>
        <end position="189"/>
    </location>
</feature>
<protein>
    <submittedName>
        <fullName evidence="3">Coiled-coil domain containing 190</fullName>
    </submittedName>
</protein>
<gene>
    <name evidence="3" type="primary">CCDC190</name>
</gene>
<dbReference type="PANTHER" id="PTHR36871">
    <property type="entry name" value="COILED-COIL DOMAIN-CONTAINING PROTEIN 190"/>
    <property type="match status" value="1"/>
</dbReference>
<name>A0A8C8YNT3_PROSS</name>